<dbReference type="Gene3D" id="3.40.50.300">
    <property type="entry name" value="P-loop containing nucleotide triphosphate hydrolases"/>
    <property type="match status" value="1"/>
</dbReference>
<dbReference type="InterPro" id="IPR027417">
    <property type="entry name" value="P-loop_NTPase"/>
</dbReference>
<dbReference type="PANTHER" id="PTHR33295">
    <property type="entry name" value="ATPASE"/>
    <property type="match status" value="1"/>
</dbReference>
<gene>
    <name evidence="3" type="ORF">SAMN04488104_100731</name>
</gene>
<dbReference type="InterPro" id="IPR041682">
    <property type="entry name" value="AAA_14"/>
</dbReference>
<evidence type="ECO:0008006" key="5">
    <source>
        <dbReference type="Google" id="ProtNLM"/>
    </source>
</evidence>
<reference evidence="4" key="1">
    <citation type="submission" date="2016-10" db="EMBL/GenBank/DDBJ databases">
        <authorList>
            <person name="Varghese N."/>
            <person name="Submissions S."/>
        </authorList>
    </citation>
    <scope>NUCLEOTIDE SEQUENCE [LARGE SCALE GENOMIC DNA]</scope>
    <source>
        <strain evidence="4">DSM 23095</strain>
    </source>
</reference>
<evidence type="ECO:0000313" key="4">
    <source>
        <dbReference type="Proteomes" id="UP000199060"/>
    </source>
</evidence>
<dbReference type="Proteomes" id="UP000199060">
    <property type="component" value="Unassembled WGS sequence"/>
</dbReference>
<accession>A0A1G6PSY0</accession>
<dbReference type="PANTHER" id="PTHR33295:SF20">
    <property type="entry name" value="ATPASE"/>
    <property type="match status" value="1"/>
</dbReference>
<name>A0A1G6PSY0_9BACT</name>
<dbReference type="Pfam" id="PF13173">
    <property type="entry name" value="AAA_14"/>
    <property type="match status" value="1"/>
</dbReference>
<proteinExistence type="predicted"/>
<dbReference type="OrthoDB" id="9801840at2"/>
<organism evidence="3 4">
    <name type="scientific">Algoriphagus faecimaris</name>
    <dbReference type="NCBI Taxonomy" id="686796"/>
    <lineage>
        <taxon>Bacteria</taxon>
        <taxon>Pseudomonadati</taxon>
        <taxon>Bacteroidota</taxon>
        <taxon>Cytophagia</taxon>
        <taxon>Cytophagales</taxon>
        <taxon>Cyclobacteriaceae</taxon>
        <taxon>Algoriphagus</taxon>
    </lineage>
</organism>
<dbReference type="InterPro" id="IPR025420">
    <property type="entry name" value="DUF4143"/>
</dbReference>
<protein>
    <recommendedName>
        <fullName evidence="5">AAA+ ATPase domain-containing protein</fullName>
    </recommendedName>
</protein>
<feature type="domain" description="DUF4143" evidence="2">
    <location>
        <begin position="202"/>
        <end position="350"/>
    </location>
</feature>
<dbReference type="STRING" id="686796.SAMN04488104_100731"/>
<evidence type="ECO:0000313" key="3">
    <source>
        <dbReference type="EMBL" id="SDC83179.1"/>
    </source>
</evidence>
<keyword evidence="4" id="KW-1185">Reference proteome</keyword>
<sequence>MIKRELYIDKLKKFIGKPQVKIITGIRRSGKSTVLRLLMDELIQKGVKENQIIYLNFESFSSLHLTQAQSLYEDVKGRIKKPSKYYLLFDEIQEVENWEKAVNSFLVDFDVDIYLTGSNSHLLSSELSTLLAGRYVEFPIYTLSYSEFLDFKKFYSEIDESKPSLFIKYLRKGGFPVIHTMDYEDETAYQVVRDIYDSVILRDSVQRHKIRDIELLNRVIKYAFDNIGNTFSGKNVADYFKSQQRKIDLNTVYNYLHALESAFILYRVSRYDLKGREILKTQEKFYLADISLLYATMGYRDRLIAGVLENLVFLELKRRGYQVFVGKLEQREIDFVAEKKEQKLYIQVAYKLESPETIDREFKPLLAIDDHFPKYVITMDGFFRDTIQGVKHAHISDFLLQKQW</sequence>
<dbReference type="EMBL" id="FNAC01000007">
    <property type="protein sequence ID" value="SDC83179.1"/>
    <property type="molecule type" value="Genomic_DNA"/>
</dbReference>
<dbReference type="Pfam" id="PF13635">
    <property type="entry name" value="DUF4143"/>
    <property type="match status" value="1"/>
</dbReference>
<evidence type="ECO:0000259" key="1">
    <source>
        <dbReference type="Pfam" id="PF13173"/>
    </source>
</evidence>
<dbReference type="AlphaFoldDB" id="A0A1G6PSY0"/>
<dbReference type="SUPFAM" id="SSF52540">
    <property type="entry name" value="P-loop containing nucleoside triphosphate hydrolases"/>
    <property type="match status" value="1"/>
</dbReference>
<evidence type="ECO:0000259" key="2">
    <source>
        <dbReference type="Pfam" id="PF13635"/>
    </source>
</evidence>
<dbReference type="RefSeq" id="WP_087938312.1">
    <property type="nucleotide sequence ID" value="NZ_FNAC01000007.1"/>
</dbReference>
<feature type="domain" description="AAA" evidence="1">
    <location>
        <begin position="19"/>
        <end position="149"/>
    </location>
</feature>